<evidence type="ECO:0000313" key="1">
    <source>
        <dbReference type="EMBL" id="KAL1608006.1"/>
    </source>
</evidence>
<proteinExistence type="predicted"/>
<dbReference type="EMBL" id="JAKJXO020000003">
    <property type="protein sequence ID" value="KAL1608006.1"/>
    <property type="molecule type" value="Genomic_DNA"/>
</dbReference>
<gene>
    <name evidence="1" type="ORF">SLS60_002945</name>
</gene>
<keyword evidence="2" id="KW-1185">Reference proteome</keyword>
<comment type="caution">
    <text evidence="1">The sequence shown here is derived from an EMBL/GenBank/DDBJ whole genome shotgun (WGS) entry which is preliminary data.</text>
</comment>
<name>A0ABR3RU94_9PLEO</name>
<protein>
    <submittedName>
        <fullName evidence="1">Uncharacterized protein</fullName>
    </submittedName>
</protein>
<dbReference type="Proteomes" id="UP001521785">
    <property type="component" value="Unassembled WGS sequence"/>
</dbReference>
<evidence type="ECO:0000313" key="2">
    <source>
        <dbReference type="Proteomes" id="UP001521785"/>
    </source>
</evidence>
<sequence length="263" mass="30314">MFSECSPPAIGYHGYSMTPPSAGPGTYCNTTDIYCATPVKVQVRAKTWLLPHRDLGSAFANGWNKLADEMKLHILSQNLRFDDCIAESSHEEYKMLRHHLRMTPEIAVFSKEVFYSRNSMDLNGLDISDPLDAEVAIPPQIAMPFVSRAQITVRLSRNNDWPVLFACFRILRKFPKFQYLRVVFEWTQNVYVRDLIEDSDKEKWISVYESRVNPKNVEFGCKGEVIFRGIPVLENFDGELVTPNDTVIDNLYEFFKGKVLFDH</sequence>
<accession>A0ABR3RU94</accession>
<reference evidence="1 2" key="1">
    <citation type="submission" date="2024-02" db="EMBL/GenBank/DDBJ databases">
        <title>De novo assembly and annotation of 12 fungi associated with fruit tree decline syndrome in Ontario, Canada.</title>
        <authorList>
            <person name="Sulman M."/>
            <person name="Ellouze W."/>
            <person name="Ilyukhin E."/>
        </authorList>
    </citation>
    <scope>NUCLEOTIDE SEQUENCE [LARGE SCALE GENOMIC DNA]</scope>
    <source>
        <strain evidence="1 2">M42-189</strain>
    </source>
</reference>
<organism evidence="1 2">
    <name type="scientific">Paraconiothyrium brasiliense</name>
    <dbReference type="NCBI Taxonomy" id="300254"/>
    <lineage>
        <taxon>Eukaryota</taxon>
        <taxon>Fungi</taxon>
        <taxon>Dikarya</taxon>
        <taxon>Ascomycota</taxon>
        <taxon>Pezizomycotina</taxon>
        <taxon>Dothideomycetes</taxon>
        <taxon>Pleosporomycetidae</taxon>
        <taxon>Pleosporales</taxon>
        <taxon>Massarineae</taxon>
        <taxon>Didymosphaeriaceae</taxon>
        <taxon>Paraconiothyrium</taxon>
    </lineage>
</organism>